<name>A0ABT9VAF4_9BACL</name>
<dbReference type="Proteomes" id="UP001231362">
    <property type="component" value="Unassembled WGS sequence"/>
</dbReference>
<feature type="transmembrane region" description="Helical" evidence="7">
    <location>
        <begin position="621"/>
        <end position="643"/>
    </location>
</feature>
<evidence type="ECO:0000256" key="5">
    <source>
        <dbReference type="ARBA" id="ARBA00023136"/>
    </source>
</evidence>
<evidence type="ECO:0000256" key="6">
    <source>
        <dbReference type="ARBA" id="ARBA00038076"/>
    </source>
</evidence>
<dbReference type="PANTHER" id="PTHR30572">
    <property type="entry name" value="MEMBRANE COMPONENT OF TRANSPORTER-RELATED"/>
    <property type="match status" value="1"/>
</dbReference>
<reference evidence="9 10" key="1">
    <citation type="submission" date="2023-07" db="EMBL/GenBank/DDBJ databases">
        <title>Genomic Encyclopedia of Type Strains, Phase IV (KMG-IV): sequencing the most valuable type-strain genomes for metagenomic binning, comparative biology and taxonomic classification.</title>
        <authorList>
            <person name="Goeker M."/>
        </authorList>
    </citation>
    <scope>NUCLEOTIDE SEQUENCE [LARGE SCALE GENOMIC DNA]</scope>
    <source>
        <strain evidence="9 10">DSM 23948</strain>
    </source>
</reference>
<feature type="domain" description="ABC3 transporter permease C-terminal" evidence="8">
    <location>
        <begin position="748"/>
        <end position="848"/>
    </location>
</feature>
<dbReference type="RefSeq" id="WP_307152348.1">
    <property type="nucleotide sequence ID" value="NZ_JAUSTU010000045.1"/>
</dbReference>
<evidence type="ECO:0000256" key="7">
    <source>
        <dbReference type="SAM" id="Phobius"/>
    </source>
</evidence>
<feature type="transmembrane region" description="Helical" evidence="7">
    <location>
        <begin position="699"/>
        <end position="719"/>
    </location>
</feature>
<comment type="caution">
    <text evidence="9">The sequence shown here is derived from an EMBL/GenBank/DDBJ whole genome shotgun (WGS) entry which is preliminary data.</text>
</comment>
<dbReference type="Pfam" id="PF02687">
    <property type="entry name" value="FtsX"/>
    <property type="match status" value="1"/>
</dbReference>
<feature type="transmembrane region" description="Helical" evidence="7">
    <location>
        <begin position="825"/>
        <end position="852"/>
    </location>
</feature>
<organism evidence="9 10">
    <name type="scientific">Anoxybacillus andreesenii</name>
    <dbReference type="NCBI Taxonomy" id="1325932"/>
    <lineage>
        <taxon>Bacteria</taxon>
        <taxon>Bacillati</taxon>
        <taxon>Bacillota</taxon>
        <taxon>Bacilli</taxon>
        <taxon>Bacillales</taxon>
        <taxon>Anoxybacillaceae</taxon>
        <taxon>Anoxybacillus</taxon>
    </lineage>
</organism>
<feature type="transmembrane region" description="Helical" evidence="7">
    <location>
        <begin position="16"/>
        <end position="37"/>
    </location>
</feature>
<keyword evidence="5 7" id="KW-0472">Membrane</keyword>
<sequence>MKSLIFRQFRHHKGASLLYILAFILIFILTPFAMAFMENSQKQVESDITFYGRGSYDLLVRPLGIERQIEEKKGIVPENYLGFGNGGISISQWKEIQERSDIEIAAPVASLGYFTGIQSNIGFPMPETSTRYVAQYETTDGINHYPISEKYVCAMLETAGTLPPAYKRLYPKFEIIYSESLSNLCTGQAIQFPLPVTYHLLVGIDPVEEEKLTGIVFDGIDEENPKTGYGAMNQSAYPNSTLIPVLDSKAATVSINLNISMDQLDIGPEDTKNYRDELELLDEYNPNDVNYVTFEDLWNRSEDAYNDFLSEIKQLPPVHSKELTIDMGPMLNPFNQDKAIMLNEEGEMSELNAGNGYVQRMEFNYTSQYYRAGQPQYVQKNGKLAIKKLGEENGVPLYREVEKVGMTLTESLEHNKPVWIIDPVGEFDPGKRKDSLASSPLGIYQHAPVTYEDKDGKVKTMHATTLPGSFVTPATSGVTNIRSAALIKGDKPIDAIRVKVAGINGYTKKAAEKIERIASELEEMGLHVSIVAGASPQSLDVDVEGLGIVTESWTTLGASGALVSQWDLTNMILSIAFFFVAATYVINRVQFWQVSKENELRTLSFLGWNRRYILKLLRMEILFLTAIAWAISLAGMIAFQVLQDAPSSIYVWHTGLTITTFLFLSVFVGKNRNLRKSYRKSPKIGKGLLLKNLKFYSRYIRSPFIQLIFVSGLSTYVYLSLTETVQQTSVTILGEYVNIQSSSWHILLILSAYILAIFTLGEGFASLFTARQQEIGIFRSIGWKTRHILFFYLREITLWSGCSILIGNALCIILFSSLFGMNVSMWTVSFVSATGFFLVVVLFAVINLVFFLKKDLSSTLHLRRKSPLKKAA</sequence>
<dbReference type="PANTHER" id="PTHR30572:SF4">
    <property type="entry name" value="ABC TRANSPORTER PERMEASE YTRF"/>
    <property type="match status" value="1"/>
</dbReference>
<dbReference type="EMBL" id="JAUSTU010000045">
    <property type="protein sequence ID" value="MDQ0157909.1"/>
    <property type="molecule type" value="Genomic_DNA"/>
</dbReference>
<feature type="transmembrane region" description="Helical" evidence="7">
    <location>
        <begin position="791"/>
        <end position="819"/>
    </location>
</feature>
<evidence type="ECO:0000256" key="4">
    <source>
        <dbReference type="ARBA" id="ARBA00022989"/>
    </source>
</evidence>
<feature type="transmembrane region" description="Helical" evidence="7">
    <location>
        <begin position="649"/>
        <end position="669"/>
    </location>
</feature>
<accession>A0ABT9VAF4</accession>
<feature type="transmembrane region" description="Helical" evidence="7">
    <location>
        <begin position="568"/>
        <end position="586"/>
    </location>
</feature>
<keyword evidence="10" id="KW-1185">Reference proteome</keyword>
<gene>
    <name evidence="9" type="ORF">J2S07_004282</name>
</gene>
<dbReference type="InterPro" id="IPR003838">
    <property type="entry name" value="ABC3_permease_C"/>
</dbReference>
<comment type="subcellular location">
    <subcellularLocation>
        <location evidence="1">Cell membrane</location>
        <topology evidence="1">Multi-pass membrane protein</topology>
    </subcellularLocation>
</comment>
<comment type="similarity">
    <text evidence="6">Belongs to the ABC-4 integral membrane protein family.</text>
</comment>
<feature type="transmembrane region" description="Helical" evidence="7">
    <location>
        <begin position="744"/>
        <end position="770"/>
    </location>
</feature>
<evidence type="ECO:0000256" key="1">
    <source>
        <dbReference type="ARBA" id="ARBA00004651"/>
    </source>
</evidence>
<dbReference type="InterPro" id="IPR050250">
    <property type="entry name" value="Macrolide_Exporter_MacB"/>
</dbReference>
<keyword evidence="3 7" id="KW-0812">Transmembrane</keyword>
<evidence type="ECO:0000313" key="9">
    <source>
        <dbReference type="EMBL" id="MDQ0157909.1"/>
    </source>
</evidence>
<evidence type="ECO:0000259" key="8">
    <source>
        <dbReference type="Pfam" id="PF02687"/>
    </source>
</evidence>
<evidence type="ECO:0000256" key="2">
    <source>
        <dbReference type="ARBA" id="ARBA00022475"/>
    </source>
</evidence>
<proteinExistence type="inferred from homology"/>
<protein>
    <submittedName>
        <fullName evidence="9">ABC transport system permease protein</fullName>
    </submittedName>
</protein>
<evidence type="ECO:0000256" key="3">
    <source>
        <dbReference type="ARBA" id="ARBA00022692"/>
    </source>
</evidence>
<evidence type="ECO:0000313" key="10">
    <source>
        <dbReference type="Proteomes" id="UP001231362"/>
    </source>
</evidence>
<keyword evidence="2" id="KW-1003">Cell membrane</keyword>
<keyword evidence="4 7" id="KW-1133">Transmembrane helix</keyword>